<evidence type="ECO:0000313" key="15">
    <source>
        <dbReference type="Proteomes" id="UP000192418"/>
    </source>
</evidence>
<protein>
    <submittedName>
        <fullName evidence="14">Type II secretion system protein D (GspD)</fullName>
    </submittedName>
</protein>
<name>A0A1W1ZFF8_9BACT</name>
<proteinExistence type="inferred from homology"/>
<dbReference type="Gene3D" id="3.30.1370.120">
    <property type="match status" value="3"/>
</dbReference>
<keyword evidence="5" id="KW-0812">Transmembrane</keyword>
<dbReference type="RefSeq" id="WP_084066908.1">
    <property type="nucleotide sequence ID" value="NZ_FWXY01000002.1"/>
</dbReference>
<dbReference type="InterPro" id="IPR050810">
    <property type="entry name" value="Bact_Secretion_Sys_Channel"/>
</dbReference>
<evidence type="ECO:0000256" key="3">
    <source>
        <dbReference type="ARBA" id="ARBA00022448"/>
    </source>
</evidence>
<gene>
    <name evidence="14" type="ORF">SAMN02746065_102253</name>
</gene>
<keyword evidence="6" id="KW-0732">Signal</keyword>
<dbReference type="Pfam" id="PF00263">
    <property type="entry name" value="Secretin"/>
    <property type="match status" value="1"/>
</dbReference>
<organism evidence="14 15">
    <name type="scientific">Desulfocicer vacuolatum DSM 3385</name>
    <dbReference type="NCBI Taxonomy" id="1121400"/>
    <lineage>
        <taxon>Bacteria</taxon>
        <taxon>Pseudomonadati</taxon>
        <taxon>Thermodesulfobacteriota</taxon>
        <taxon>Desulfobacteria</taxon>
        <taxon>Desulfobacterales</taxon>
        <taxon>Desulfobacteraceae</taxon>
        <taxon>Desulfocicer</taxon>
    </lineage>
</organism>
<dbReference type="InterPro" id="IPR001775">
    <property type="entry name" value="GspD/PilQ"/>
</dbReference>
<evidence type="ECO:0000256" key="1">
    <source>
        <dbReference type="ARBA" id="ARBA00004442"/>
    </source>
</evidence>
<evidence type="ECO:0000259" key="12">
    <source>
        <dbReference type="Pfam" id="PF03958"/>
    </source>
</evidence>
<evidence type="ECO:0000256" key="8">
    <source>
        <dbReference type="ARBA" id="ARBA00023136"/>
    </source>
</evidence>
<feature type="domain" description="GspD-like N0" evidence="13">
    <location>
        <begin position="47"/>
        <end position="115"/>
    </location>
</feature>
<keyword evidence="4" id="KW-1134">Transmembrane beta strand</keyword>
<evidence type="ECO:0000256" key="2">
    <source>
        <dbReference type="ARBA" id="ARBA00006980"/>
    </source>
</evidence>
<evidence type="ECO:0000259" key="11">
    <source>
        <dbReference type="Pfam" id="PF00263"/>
    </source>
</evidence>
<dbReference type="InterPro" id="IPR038591">
    <property type="entry name" value="NolW-like_sf"/>
</dbReference>
<dbReference type="GO" id="GO:0009279">
    <property type="term" value="C:cell outer membrane"/>
    <property type="evidence" value="ECO:0007669"/>
    <property type="project" value="UniProtKB-SubCell"/>
</dbReference>
<sequence>MWSRKKLLSGLLIMLMICLGTMVFRVQNAACAPSGVDQGEDKLVSIDFSDVDINVFIKFISELTGKNFIVDRRVKGNVTIISPSKISVKEAYMVFESVLNINGFSTVQAGRVIKIIPSPDAKSQNIDTGVRKSGDVAGDRLVTRIIPLRYADANDIKRLLTPLVSKGSIVLSYSDTNTLIITDTLSNIERLLKIIVAVDVMGIGKQISVIPVEHADASKLVKNLTGIFTARSRGEKGKTDPDMVVKFVADERTNSVVLLASEVETDRVKQLVALLDKKVPRGDEKIRVYYLEHANAEDLAKVLQEIPSDSGKKQVEGKKLAPLVSKSARITADPATNSLIIMAEKEDYPVLEEVISKLDIPRAMVYIECLIMEVNVENGLNLGTEWRVGDGIDNDDGVIFGGYSGNSYSNFNSIVTKGSLPAGFSVGVMGERLTIGGITFPTLGAVIQAYQNDSNVHILSTPQVLTTDNEEASLTIGKNVPYQTRSAADNATDTYSSYEYKDVGITLKITPQISKDRLVRLDVYQEVTKLDNANEQSNDRPTTLKRQIDTTLIVEDGHTIVIGGLIDETLSRAEYSVPCLGGIPGLGYLFKTLSSGEDRTNLYVFLTPRVVKNPLEAREIYDEKKKEIDTIKKGDVKLYKGGRLSPLE</sequence>
<dbReference type="Pfam" id="PF03958">
    <property type="entry name" value="Secretin_N"/>
    <property type="match status" value="3"/>
</dbReference>
<evidence type="ECO:0000256" key="9">
    <source>
        <dbReference type="ARBA" id="ARBA00023237"/>
    </source>
</evidence>
<dbReference type="InterPro" id="IPR005644">
    <property type="entry name" value="NolW-like"/>
</dbReference>
<feature type="domain" description="NolW-like" evidence="12">
    <location>
        <begin position="143"/>
        <end position="200"/>
    </location>
</feature>
<reference evidence="14 15" key="1">
    <citation type="submission" date="2017-04" db="EMBL/GenBank/DDBJ databases">
        <authorList>
            <person name="Afonso C.L."/>
            <person name="Miller P.J."/>
            <person name="Scott M.A."/>
            <person name="Spackman E."/>
            <person name="Goraichik I."/>
            <person name="Dimitrov K.M."/>
            <person name="Suarez D.L."/>
            <person name="Swayne D.E."/>
        </authorList>
    </citation>
    <scope>NUCLEOTIDE SEQUENCE [LARGE SCALE GENOMIC DNA]</scope>
    <source>
        <strain evidence="14 15">DSM 3385</strain>
    </source>
</reference>
<dbReference type="PRINTS" id="PR00811">
    <property type="entry name" value="BCTERIALGSPD"/>
</dbReference>
<dbReference type="AlphaFoldDB" id="A0A1W1ZFF8"/>
<keyword evidence="15" id="KW-1185">Reference proteome</keyword>
<evidence type="ECO:0000256" key="4">
    <source>
        <dbReference type="ARBA" id="ARBA00022452"/>
    </source>
</evidence>
<evidence type="ECO:0000256" key="5">
    <source>
        <dbReference type="ARBA" id="ARBA00022692"/>
    </source>
</evidence>
<dbReference type="InterPro" id="IPR013356">
    <property type="entry name" value="T2SS_GspD"/>
</dbReference>
<dbReference type="GO" id="GO:0015628">
    <property type="term" value="P:protein secretion by the type II secretion system"/>
    <property type="evidence" value="ECO:0007669"/>
    <property type="project" value="InterPro"/>
</dbReference>
<evidence type="ECO:0000256" key="10">
    <source>
        <dbReference type="RuleBase" id="RU004004"/>
    </source>
</evidence>
<dbReference type="Pfam" id="PF21305">
    <property type="entry name" value="type_II_gspD_N0"/>
    <property type="match status" value="1"/>
</dbReference>
<dbReference type="PANTHER" id="PTHR30332">
    <property type="entry name" value="PROBABLE GENERAL SECRETION PATHWAY PROTEIN D"/>
    <property type="match status" value="1"/>
</dbReference>
<dbReference type="Proteomes" id="UP000192418">
    <property type="component" value="Unassembled WGS sequence"/>
</dbReference>
<dbReference type="STRING" id="1121400.SAMN02746065_102253"/>
<dbReference type="GO" id="GO:0015627">
    <property type="term" value="C:type II protein secretion system complex"/>
    <property type="evidence" value="ECO:0007669"/>
    <property type="project" value="InterPro"/>
</dbReference>
<accession>A0A1W1ZFF8</accession>
<dbReference type="NCBIfam" id="TIGR02517">
    <property type="entry name" value="type_II_gspD"/>
    <property type="match status" value="1"/>
</dbReference>
<comment type="subcellular location">
    <subcellularLocation>
        <location evidence="1 10">Cell outer membrane</location>
    </subcellularLocation>
</comment>
<keyword evidence="8" id="KW-0472">Membrane</keyword>
<feature type="domain" description="NolW-like" evidence="12">
    <location>
        <begin position="208"/>
        <end position="279"/>
    </location>
</feature>
<dbReference type="InterPro" id="IPR004846">
    <property type="entry name" value="T2SS/T3SS_dom"/>
</dbReference>
<feature type="domain" description="NolW-like" evidence="12">
    <location>
        <begin position="287"/>
        <end position="363"/>
    </location>
</feature>
<keyword evidence="9" id="KW-0998">Cell outer membrane</keyword>
<comment type="similarity">
    <text evidence="2">Belongs to the bacterial secretin family. GSP D subfamily.</text>
</comment>
<keyword evidence="7" id="KW-0653">Protein transport</keyword>
<keyword evidence="3 10" id="KW-0813">Transport</keyword>
<dbReference type="PANTHER" id="PTHR30332:SF24">
    <property type="entry name" value="SECRETIN GSPD-RELATED"/>
    <property type="match status" value="1"/>
</dbReference>
<dbReference type="EMBL" id="FWXY01000002">
    <property type="protein sequence ID" value="SMC47076.1"/>
    <property type="molecule type" value="Genomic_DNA"/>
</dbReference>
<dbReference type="InterPro" id="IPR049371">
    <property type="entry name" value="GspD-like_N0"/>
</dbReference>
<evidence type="ECO:0000313" key="14">
    <source>
        <dbReference type="EMBL" id="SMC47076.1"/>
    </source>
</evidence>
<evidence type="ECO:0000256" key="6">
    <source>
        <dbReference type="ARBA" id="ARBA00022729"/>
    </source>
</evidence>
<evidence type="ECO:0000259" key="13">
    <source>
        <dbReference type="Pfam" id="PF21305"/>
    </source>
</evidence>
<feature type="domain" description="Type II/III secretion system secretin-like" evidence="11">
    <location>
        <begin position="449"/>
        <end position="612"/>
    </location>
</feature>
<evidence type="ECO:0000256" key="7">
    <source>
        <dbReference type="ARBA" id="ARBA00022927"/>
    </source>
</evidence>